<dbReference type="AlphaFoldDB" id="A0A380FLQ3"/>
<evidence type="ECO:0000313" key="3">
    <source>
        <dbReference type="Proteomes" id="UP000255277"/>
    </source>
</evidence>
<dbReference type="EMBL" id="UHDK01000001">
    <property type="protein sequence ID" value="SUM34680.1"/>
    <property type="molecule type" value="Genomic_DNA"/>
</dbReference>
<organism evidence="2 3">
    <name type="scientific">Staphylococcus gallinarum</name>
    <dbReference type="NCBI Taxonomy" id="1293"/>
    <lineage>
        <taxon>Bacteria</taxon>
        <taxon>Bacillati</taxon>
        <taxon>Bacillota</taxon>
        <taxon>Bacilli</taxon>
        <taxon>Bacillales</taxon>
        <taxon>Staphylococcaceae</taxon>
        <taxon>Staphylococcus</taxon>
    </lineage>
</organism>
<dbReference type="Proteomes" id="UP000255277">
    <property type="component" value="Unassembled WGS sequence"/>
</dbReference>
<reference evidence="1 4" key="2">
    <citation type="submission" date="2019-07" db="EMBL/GenBank/DDBJ databases">
        <title>Whole genome shotgun sequence of Staphylococcus gallinarum NBRC 109767.</title>
        <authorList>
            <person name="Hosoyama A."/>
            <person name="Uohara A."/>
            <person name="Ohji S."/>
            <person name="Ichikawa N."/>
        </authorList>
    </citation>
    <scope>NUCLEOTIDE SEQUENCE [LARGE SCALE GENOMIC DNA]</scope>
    <source>
        <strain evidence="1 4">NBRC 109767</strain>
    </source>
</reference>
<reference evidence="2 3" key="1">
    <citation type="submission" date="2018-06" db="EMBL/GenBank/DDBJ databases">
        <authorList>
            <consortium name="Pathogen Informatics"/>
            <person name="Doyle S."/>
        </authorList>
    </citation>
    <scope>NUCLEOTIDE SEQUENCE [LARGE SCALE GENOMIC DNA]</scope>
    <source>
        <strain evidence="2 3">NCTC12195</strain>
    </source>
</reference>
<sequence>MYIYYNMSQLTLPIETEIIILENDIGQIGKMMNLNILIVRNLNLIDTLIVMIDMVLKEISNYMNVILFRVYTT</sequence>
<proteinExistence type="predicted"/>
<keyword evidence="4" id="KW-1185">Reference proteome</keyword>
<name>A0A380FLQ3_STAGA</name>
<dbReference type="Proteomes" id="UP000321057">
    <property type="component" value="Unassembled WGS sequence"/>
</dbReference>
<accession>A0A380FLQ3</accession>
<evidence type="ECO:0000313" key="4">
    <source>
        <dbReference type="Proteomes" id="UP000321057"/>
    </source>
</evidence>
<protein>
    <submittedName>
        <fullName evidence="2">Uncharacterized protein</fullName>
    </submittedName>
</protein>
<gene>
    <name evidence="2" type="ORF">NCTC12195_04207</name>
    <name evidence="1" type="ORF">SGA02_16300</name>
</gene>
<evidence type="ECO:0000313" key="2">
    <source>
        <dbReference type="EMBL" id="SUM34680.1"/>
    </source>
</evidence>
<evidence type="ECO:0000313" key="1">
    <source>
        <dbReference type="EMBL" id="GEQ05802.1"/>
    </source>
</evidence>
<dbReference type="EMBL" id="BKAX01000004">
    <property type="protein sequence ID" value="GEQ05802.1"/>
    <property type="molecule type" value="Genomic_DNA"/>
</dbReference>